<keyword evidence="5" id="KW-1185">Reference proteome</keyword>
<name>A0A7X1KNR8_9SPHN</name>
<organism evidence="4 5">
    <name type="scientific">Novosphingobium piscinae</name>
    <dbReference type="NCBI Taxonomy" id="1507448"/>
    <lineage>
        <taxon>Bacteria</taxon>
        <taxon>Pseudomonadati</taxon>
        <taxon>Pseudomonadota</taxon>
        <taxon>Alphaproteobacteria</taxon>
        <taxon>Sphingomonadales</taxon>
        <taxon>Sphingomonadaceae</taxon>
        <taxon>Novosphingobium</taxon>
    </lineage>
</organism>
<protein>
    <submittedName>
        <fullName evidence="4">SDR family oxidoreductase</fullName>
    </submittedName>
</protein>
<proteinExistence type="inferred from homology"/>
<dbReference type="AlphaFoldDB" id="A0A7X1KNR8"/>
<comment type="similarity">
    <text evidence="1 3">Belongs to the short-chain dehydrogenases/reductases (SDR) family.</text>
</comment>
<dbReference type="InterPro" id="IPR002347">
    <property type="entry name" value="SDR_fam"/>
</dbReference>
<evidence type="ECO:0000256" key="3">
    <source>
        <dbReference type="RuleBase" id="RU000363"/>
    </source>
</evidence>
<gene>
    <name evidence="4" type="ORF">H7F53_01020</name>
</gene>
<accession>A0A7X1KNR8</accession>
<dbReference type="PRINTS" id="PR00080">
    <property type="entry name" value="SDRFAMILY"/>
</dbReference>
<dbReference type="GO" id="GO:0016020">
    <property type="term" value="C:membrane"/>
    <property type="evidence" value="ECO:0007669"/>
    <property type="project" value="TreeGrafter"/>
</dbReference>
<dbReference type="Proteomes" id="UP000551327">
    <property type="component" value="Unassembled WGS sequence"/>
</dbReference>
<dbReference type="InterPro" id="IPR036291">
    <property type="entry name" value="NAD(P)-bd_dom_sf"/>
</dbReference>
<dbReference type="EMBL" id="JACLAX010000001">
    <property type="protein sequence ID" value="MBC2667723.1"/>
    <property type="molecule type" value="Genomic_DNA"/>
</dbReference>
<dbReference type="Pfam" id="PF00106">
    <property type="entry name" value="adh_short"/>
    <property type="match status" value="1"/>
</dbReference>
<dbReference type="CDD" id="cd05233">
    <property type="entry name" value="SDR_c"/>
    <property type="match status" value="1"/>
</dbReference>
<dbReference type="Gene3D" id="3.40.50.720">
    <property type="entry name" value="NAD(P)-binding Rossmann-like Domain"/>
    <property type="match status" value="1"/>
</dbReference>
<dbReference type="PROSITE" id="PS00061">
    <property type="entry name" value="ADH_SHORT"/>
    <property type="match status" value="1"/>
</dbReference>
<evidence type="ECO:0000313" key="5">
    <source>
        <dbReference type="Proteomes" id="UP000551327"/>
    </source>
</evidence>
<dbReference type="PANTHER" id="PTHR44196:SF1">
    <property type="entry name" value="DEHYDROGENASE_REDUCTASE SDR FAMILY MEMBER 7B"/>
    <property type="match status" value="1"/>
</dbReference>
<evidence type="ECO:0000256" key="1">
    <source>
        <dbReference type="ARBA" id="ARBA00006484"/>
    </source>
</evidence>
<evidence type="ECO:0000313" key="4">
    <source>
        <dbReference type="EMBL" id="MBC2667723.1"/>
    </source>
</evidence>
<evidence type="ECO:0000256" key="2">
    <source>
        <dbReference type="ARBA" id="ARBA00023002"/>
    </source>
</evidence>
<reference evidence="4 5" key="1">
    <citation type="submission" date="2020-08" db="EMBL/GenBank/DDBJ databases">
        <title>The genome sequence of type strain Novosphingobium piscinae KCTC 42194.</title>
        <authorList>
            <person name="Liu Y."/>
        </authorList>
    </citation>
    <scope>NUCLEOTIDE SEQUENCE [LARGE SCALE GENOMIC DNA]</scope>
    <source>
        <strain evidence="4 5">KCTC 42194</strain>
    </source>
</reference>
<sequence length="245" mass="26255">MGKTIVITGAGDGLGRALARRFARDGDTVVLLGRTLAKVEAVAAELGAPAVAIACDVANPDSVRTAFAEVARRYPRIDVLINNAGVYWPFTLPEATDQLVQDIVGINLSGPIFCAREALPLLRGGGLVINVTSESSVLKTPMLWLYAATKHAVELMSDMWARELEAEGVRVTVVRAGQMFDETKTGAPWPIEVSMRFGAAAAQVGINLREKGTSHYNSVTDAFRAILDMPADMHLNLVSINGRKP</sequence>
<dbReference type="RefSeq" id="WP_185677601.1">
    <property type="nucleotide sequence ID" value="NZ_JACLAX010000001.1"/>
</dbReference>
<comment type="caution">
    <text evidence="4">The sequence shown here is derived from an EMBL/GenBank/DDBJ whole genome shotgun (WGS) entry which is preliminary data.</text>
</comment>
<dbReference type="PRINTS" id="PR00081">
    <property type="entry name" value="GDHRDH"/>
</dbReference>
<dbReference type="PANTHER" id="PTHR44196">
    <property type="entry name" value="DEHYDROGENASE/REDUCTASE SDR FAMILY MEMBER 7B"/>
    <property type="match status" value="1"/>
</dbReference>
<dbReference type="SUPFAM" id="SSF51735">
    <property type="entry name" value="NAD(P)-binding Rossmann-fold domains"/>
    <property type="match status" value="1"/>
</dbReference>
<dbReference type="InterPro" id="IPR020904">
    <property type="entry name" value="Sc_DH/Rdtase_CS"/>
</dbReference>
<dbReference type="GO" id="GO:0016491">
    <property type="term" value="F:oxidoreductase activity"/>
    <property type="evidence" value="ECO:0007669"/>
    <property type="project" value="UniProtKB-KW"/>
</dbReference>
<keyword evidence="2" id="KW-0560">Oxidoreductase</keyword>